<keyword evidence="1" id="KW-1133">Transmembrane helix</keyword>
<accession>A0A0B3VRW3</accession>
<name>A0A0B3VRW3_9FIRM</name>
<reference evidence="2 3" key="1">
    <citation type="submission" date="2014-12" db="EMBL/GenBank/DDBJ databases">
        <title>Draft genome sequence of Terrisporobacter sp. 08-306576, isolated from the blood culture of a bacteremia patient.</title>
        <authorList>
            <person name="Lund L.C."/>
            <person name="Sydenham T.V."/>
            <person name="Hogh S.V."/>
            <person name="Skov M.N."/>
            <person name="Kemp M."/>
            <person name="Justesen U.S."/>
        </authorList>
    </citation>
    <scope>NUCLEOTIDE SEQUENCE [LARGE SCALE GENOMIC DNA]</scope>
    <source>
        <strain evidence="2 3">08-306576</strain>
    </source>
</reference>
<dbReference type="Proteomes" id="UP000031189">
    <property type="component" value="Unassembled WGS sequence"/>
</dbReference>
<feature type="transmembrane region" description="Helical" evidence="1">
    <location>
        <begin position="6"/>
        <end position="28"/>
    </location>
</feature>
<evidence type="ECO:0000313" key="3">
    <source>
        <dbReference type="Proteomes" id="UP000031189"/>
    </source>
</evidence>
<protein>
    <submittedName>
        <fullName evidence="2">Membrane protein</fullName>
    </submittedName>
</protein>
<dbReference type="STRING" id="1577792.QX51_18855"/>
<feature type="transmembrane region" description="Helical" evidence="1">
    <location>
        <begin position="101"/>
        <end position="121"/>
    </location>
</feature>
<feature type="transmembrane region" description="Helical" evidence="1">
    <location>
        <begin position="70"/>
        <end position="89"/>
    </location>
</feature>
<organism evidence="2 3">
    <name type="scientific">Terrisporobacter othiniensis</name>
    <dbReference type="NCBI Taxonomy" id="1577792"/>
    <lineage>
        <taxon>Bacteria</taxon>
        <taxon>Bacillati</taxon>
        <taxon>Bacillota</taxon>
        <taxon>Clostridia</taxon>
        <taxon>Peptostreptococcales</taxon>
        <taxon>Peptostreptococcaceae</taxon>
        <taxon>Terrisporobacter</taxon>
    </lineage>
</organism>
<dbReference type="OrthoDB" id="9786793at2"/>
<keyword evidence="1" id="KW-0472">Membrane</keyword>
<comment type="caution">
    <text evidence="2">The sequence shown here is derived from an EMBL/GenBank/DDBJ whole genome shotgun (WGS) entry which is preliminary data.</text>
</comment>
<dbReference type="EMBL" id="JWHR01000162">
    <property type="protein sequence ID" value="KHS55553.1"/>
    <property type="molecule type" value="Genomic_DNA"/>
</dbReference>
<keyword evidence="3" id="KW-1185">Reference proteome</keyword>
<dbReference type="PANTHER" id="PTHR40044:SF1">
    <property type="entry name" value="INTEGRAL MEMBRANE PROTEIN"/>
    <property type="match status" value="1"/>
</dbReference>
<dbReference type="PIRSF" id="PIRSF031501">
    <property type="entry name" value="QueT"/>
    <property type="match status" value="1"/>
</dbReference>
<dbReference type="Pfam" id="PF06177">
    <property type="entry name" value="QueT"/>
    <property type="match status" value="1"/>
</dbReference>
<sequence>MTKKTREVAIVGIIAAIYCVVTLALGFISYGPIQFRVSEILMFLPLLSKEYIVALTLGCFLANVIGPYGVPDIIFGTLATLISSVLVYLTPKLFGKNKYTLLIASIWPTIINALIIGWMLYKFVGLPFALSAFEVALGEFVVITIVGLPIFKMVNNKYGSRIKKFLNN</sequence>
<evidence type="ECO:0000313" key="2">
    <source>
        <dbReference type="EMBL" id="KHS55553.1"/>
    </source>
</evidence>
<dbReference type="PANTHER" id="PTHR40044">
    <property type="entry name" value="INTEGRAL MEMBRANE PROTEIN-RELATED"/>
    <property type="match status" value="1"/>
</dbReference>
<dbReference type="InterPro" id="IPR010387">
    <property type="entry name" value="QueT"/>
</dbReference>
<proteinExistence type="predicted"/>
<dbReference type="RefSeq" id="WP_039681440.1">
    <property type="nucleotide sequence ID" value="NZ_JAWGXO010000004.1"/>
</dbReference>
<gene>
    <name evidence="2" type="ORF">QX51_18855</name>
</gene>
<feature type="transmembrane region" description="Helical" evidence="1">
    <location>
        <begin position="127"/>
        <end position="151"/>
    </location>
</feature>
<evidence type="ECO:0000256" key="1">
    <source>
        <dbReference type="SAM" id="Phobius"/>
    </source>
</evidence>
<keyword evidence="1" id="KW-0812">Transmembrane</keyword>
<dbReference type="AlphaFoldDB" id="A0A0B3VRW3"/>